<gene>
    <name evidence="2" type="ORF">SAMN05192570_1929</name>
</gene>
<dbReference type="Proteomes" id="UP000198788">
    <property type="component" value="Unassembled WGS sequence"/>
</dbReference>
<evidence type="ECO:0000313" key="2">
    <source>
        <dbReference type="EMBL" id="SFS53127.1"/>
    </source>
</evidence>
<organism evidence="2 3">
    <name type="scientific">Brevundimonas viscosa</name>
    <dbReference type="NCBI Taxonomy" id="871741"/>
    <lineage>
        <taxon>Bacteria</taxon>
        <taxon>Pseudomonadati</taxon>
        <taxon>Pseudomonadota</taxon>
        <taxon>Alphaproteobacteria</taxon>
        <taxon>Caulobacterales</taxon>
        <taxon>Caulobacteraceae</taxon>
        <taxon>Brevundimonas</taxon>
    </lineage>
</organism>
<dbReference type="RefSeq" id="WP_092309520.1">
    <property type="nucleotide sequence ID" value="NZ_FOZV01000003.1"/>
</dbReference>
<name>A0A1I6QKW3_9CAUL</name>
<feature type="signal peptide" evidence="1">
    <location>
        <begin position="1"/>
        <end position="23"/>
    </location>
</feature>
<dbReference type="EMBL" id="FOZV01000003">
    <property type="protein sequence ID" value="SFS53127.1"/>
    <property type="molecule type" value="Genomic_DNA"/>
</dbReference>
<reference evidence="3" key="1">
    <citation type="submission" date="2016-10" db="EMBL/GenBank/DDBJ databases">
        <authorList>
            <person name="Varghese N."/>
            <person name="Submissions S."/>
        </authorList>
    </citation>
    <scope>NUCLEOTIDE SEQUENCE [LARGE SCALE GENOMIC DNA]</scope>
    <source>
        <strain evidence="3">CGMCC 1.10683</strain>
    </source>
</reference>
<protein>
    <submittedName>
        <fullName evidence="2">Uncharacterized protein</fullName>
    </submittedName>
</protein>
<evidence type="ECO:0000256" key="1">
    <source>
        <dbReference type="SAM" id="SignalP"/>
    </source>
</evidence>
<dbReference type="AlphaFoldDB" id="A0A1I6QKW3"/>
<feature type="chain" id="PRO_5011751397" evidence="1">
    <location>
        <begin position="24"/>
        <end position="268"/>
    </location>
</feature>
<proteinExistence type="predicted"/>
<sequence length="268" mass="28574">MYFRHAAAAAVFVLAAAPQIAQAQSGRISPVLSTTMQRACQAEVSNVTLMSGGVENVRAQPTVEANTRGLKAIRAGDGLRFEHTSASPEGSTVLTFSTAANGAVTDANLTGSSIEAWAAATPRADVPALALALADDVPERLLIGRTFAVGDQYYPEPLRRSLINRMIGNMGLPFAADGAIDIRYRGETRHEGRRAWRFSGELTAQGSGDVNGAPMEMDHVTAGEVLHDAETGLVLRYSTTATTQIDLRGQPFVRQRATDTYSCEIIPQ</sequence>
<evidence type="ECO:0000313" key="3">
    <source>
        <dbReference type="Proteomes" id="UP000198788"/>
    </source>
</evidence>
<keyword evidence="3" id="KW-1185">Reference proteome</keyword>
<accession>A0A1I6QKW3</accession>
<dbReference type="STRING" id="871741.SAMN05192570_1929"/>
<keyword evidence="1" id="KW-0732">Signal</keyword>
<dbReference type="OrthoDB" id="7204553at2"/>